<evidence type="ECO:0000256" key="3">
    <source>
        <dbReference type="ARBA" id="ARBA00023015"/>
    </source>
</evidence>
<dbReference type="SMART" id="SM00345">
    <property type="entry name" value="HTH_GNTR"/>
    <property type="match status" value="1"/>
</dbReference>
<dbReference type="Pfam" id="PF00155">
    <property type="entry name" value="Aminotran_1_2"/>
    <property type="match status" value="1"/>
</dbReference>
<evidence type="ECO:0000313" key="9">
    <source>
        <dbReference type="Proteomes" id="UP001170481"/>
    </source>
</evidence>
<feature type="domain" description="HTH gntR-type" evidence="7">
    <location>
        <begin position="14"/>
        <end position="82"/>
    </location>
</feature>
<keyword evidence="8" id="KW-0808">Transferase</keyword>
<dbReference type="InterPro" id="IPR036388">
    <property type="entry name" value="WH-like_DNA-bd_sf"/>
</dbReference>
<proteinExistence type="inferred from homology"/>
<dbReference type="RefSeq" id="WP_303594426.1">
    <property type="nucleotide sequence ID" value="NZ_JAUORK010000016.1"/>
</dbReference>
<dbReference type="CDD" id="cd07377">
    <property type="entry name" value="WHTH_GntR"/>
    <property type="match status" value="1"/>
</dbReference>
<gene>
    <name evidence="8" type="ORF">Q4535_12000</name>
</gene>
<protein>
    <submittedName>
        <fullName evidence="8">PLP-dependent aminotransferase family protein</fullName>
    </submittedName>
</protein>
<dbReference type="PRINTS" id="PR00035">
    <property type="entry name" value="HTHGNTR"/>
</dbReference>
<keyword evidence="3" id="KW-0805">Transcription regulation</keyword>
<keyword evidence="4" id="KW-0238">DNA-binding</keyword>
<organism evidence="8 9">
    <name type="scientific">Cobetia amphilecti</name>
    <dbReference type="NCBI Taxonomy" id="1055104"/>
    <lineage>
        <taxon>Bacteria</taxon>
        <taxon>Pseudomonadati</taxon>
        <taxon>Pseudomonadota</taxon>
        <taxon>Gammaproteobacteria</taxon>
        <taxon>Oceanospirillales</taxon>
        <taxon>Halomonadaceae</taxon>
        <taxon>Cobetia</taxon>
    </lineage>
</organism>
<dbReference type="SUPFAM" id="SSF53383">
    <property type="entry name" value="PLP-dependent transferases"/>
    <property type="match status" value="1"/>
</dbReference>
<dbReference type="SUPFAM" id="SSF46785">
    <property type="entry name" value="Winged helix' DNA-binding domain"/>
    <property type="match status" value="1"/>
</dbReference>
<name>A0AAP4U008_9GAMM</name>
<dbReference type="GO" id="GO:0008483">
    <property type="term" value="F:transaminase activity"/>
    <property type="evidence" value="ECO:0007669"/>
    <property type="project" value="UniProtKB-KW"/>
</dbReference>
<evidence type="ECO:0000259" key="7">
    <source>
        <dbReference type="PROSITE" id="PS50949"/>
    </source>
</evidence>
<evidence type="ECO:0000256" key="2">
    <source>
        <dbReference type="ARBA" id="ARBA00022898"/>
    </source>
</evidence>
<dbReference type="PANTHER" id="PTHR46577:SF1">
    <property type="entry name" value="HTH-TYPE TRANSCRIPTIONAL REGULATORY PROTEIN GABR"/>
    <property type="match status" value="1"/>
</dbReference>
<dbReference type="InterPro" id="IPR000524">
    <property type="entry name" value="Tscrpt_reg_HTH_GntR"/>
</dbReference>
<evidence type="ECO:0000256" key="4">
    <source>
        <dbReference type="ARBA" id="ARBA00023125"/>
    </source>
</evidence>
<evidence type="ECO:0000256" key="1">
    <source>
        <dbReference type="ARBA" id="ARBA00005384"/>
    </source>
</evidence>
<comment type="similarity">
    <text evidence="1">In the C-terminal section; belongs to the class-I pyridoxal-phosphate-dependent aminotransferase family.</text>
</comment>
<accession>A0AAP4U008</accession>
<dbReference type="InterPro" id="IPR036390">
    <property type="entry name" value="WH_DNA-bd_sf"/>
</dbReference>
<dbReference type="GO" id="GO:0003677">
    <property type="term" value="F:DNA binding"/>
    <property type="evidence" value="ECO:0007669"/>
    <property type="project" value="UniProtKB-KW"/>
</dbReference>
<dbReference type="EMBL" id="JAUORK010000016">
    <property type="protein sequence ID" value="MDO6672838.1"/>
    <property type="molecule type" value="Genomic_DNA"/>
</dbReference>
<keyword evidence="2" id="KW-0663">Pyridoxal phosphate</keyword>
<dbReference type="GO" id="GO:0030170">
    <property type="term" value="F:pyridoxal phosphate binding"/>
    <property type="evidence" value="ECO:0007669"/>
    <property type="project" value="InterPro"/>
</dbReference>
<keyword evidence="5" id="KW-0804">Transcription</keyword>
<keyword evidence="8" id="KW-0032">Aminotransferase</keyword>
<dbReference type="GO" id="GO:0003700">
    <property type="term" value="F:DNA-binding transcription factor activity"/>
    <property type="evidence" value="ECO:0007669"/>
    <property type="project" value="InterPro"/>
</dbReference>
<dbReference type="PROSITE" id="PS50949">
    <property type="entry name" value="HTH_GNTR"/>
    <property type="match status" value="1"/>
</dbReference>
<feature type="region of interest" description="Disordered" evidence="6">
    <location>
        <begin position="494"/>
        <end position="544"/>
    </location>
</feature>
<dbReference type="Gene3D" id="1.10.10.10">
    <property type="entry name" value="Winged helix-like DNA-binding domain superfamily/Winged helix DNA-binding domain"/>
    <property type="match status" value="1"/>
</dbReference>
<dbReference type="Gene3D" id="3.40.640.10">
    <property type="entry name" value="Type I PLP-dependent aspartate aminotransferase-like (Major domain)"/>
    <property type="match status" value="1"/>
</dbReference>
<evidence type="ECO:0000256" key="6">
    <source>
        <dbReference type="SAM" id="MobiDB-lite"/>
    </source>
</evidence>
<dbReference type="InterPro" id="IPR015421">
    <property type="entry name" value="PyrdxlP-dep_Trfase_major"/>
</dbReference>
<sequence>MSHPLFHLDSSRKESLQFQIREQISQAILEGHLPRDVALPSSRKLARELNVARNTVMLAYEQLLEDGFLIARERSGYFINPEILKGRADTPVRLNDIEADSLDWDERLAFKPSEQRAIEKPGDWHQYDYPFLYGQLDPEFFPTQHWRECSRDSMSVPSIRSWSVDHLNNDDPLLIEQIHQRLLPRRGVWASPEEILITVGTQQALWISCMLLLKQGQRFAMENPGYVDMYNIASTFTDDIQLLPIDDKGMQPLESLKDCRLVYVTPSHQSPTTITLPLERRRQLLDMAETGNFLIIEDDYESESNYADNPTPALKSLDRHKRVIYVGSLSKTLAPGLRLGYMVAHPTLIREARALRRLMLRHPPTNNQRAVGLFIARGYHDSLINQMHQVMQRRFLLMRDAIQRHLPMMSTPATYGGSCFWMHGPKSLNAHRLAALAREQSILIEVGDLHFFCDRSSHRHYFRLGFSAIPESRIEAGILKLAALVPLAMEEAPSVAVAETEAPETEAPETDATKTDAPEAQAQPLPPQPALPTPHGASRRQRAS</sequence>
<evidence type="ECO:0000256" key="5">
    <source>
        <dbReference type="ARBA" id="ARBA00023163"/>
    </source>
</evidence>
<dbReference type="CDD" id="cd00609">
    <property type="entry name" value="AAT_like"/>
    <property type="match status" value="1"/>
</dbReference>
<dbReference type="InterPro" id="IPR004839">
    <property type="entry name" value="Aminotransferase_I/II_large"/>
</dbReference>
<dbReference type="AlphaFoldDB" id="A0AAP4U008"/>
<reference evidence="8" key="1">
    <citation type="submission" date="2023-07" db="EMBL/GenBank/DDBJ databases">
        <title>Genome content predicts the carbon catabolic preferences of heterotrophic bacteria.</title>
        <authorList>
            <person name="Gralka M."/>
        </authorList>
    </citation>
    <scope>NUCLEOTIDE SEQUENCE</scope>
    <source>
        <strain evidence="8">C2R13</strain>
    </source>
</reference>
<dbReference type="PANTHER" id="PTHR46577">
    <property type="entry name" value="HTH-TYPE TRANSCRIPTIONAL REGULATORY PROTEIN GABR"/>
    <property type="match status" value="1"/>
</dbReference>
<comment type="caution">
    <text evidence="8">The sequence shown here is derived from an EMBL/GenBank/DDBJ whole genome shotgun (WGS) entry which is preliminary data.</text>
</comment>
<dbReference type="Proteomes" id="UP001170481">
    <property type="component" value="Unassembled WGS sequence"/>
</dbReference>
<dbReference type="InterPro" id="IPR015424">
    <property type="entry name" value="PyrdxlP-dep_Trfase"/>
</dbReference>
<dbReference type="Pfam" id="PF00392">
    <property type="entry name" value="GntR"/>
    <property type="match status" value="1"/>
</dbReference>
<dbReference type="InterPro" id="IPR051446">
    <property type="entry name" value="HTH_trans_reg/aminotransferase"/>
</dbReference>
<evidence type="ECO:0000313" key="8">
    <source>
        <dbReference type="EMBL" id="MDO6672838.1"/>
    </source>
</evidence>